<name>A0A8S0SHK7_OLEEU</name>
<reference evidence="4 5" key="1">
    <citation type="submission" date="2019-12" db="EMBL/GenBank/DDBJ databases">
        <authorList>
            <person name="Alioto T."/>
            <person name="Alioto T."/>
            <person name="Gomez Garrido J."/>
        </authorList>
    </citation>
    <scope>NUCLEOTIDE SEQUENCE [LARGE SCALE GENOMIC DNA]</scope>
</reference>
<evidence type="ECO:0000256" key="2">
    <source>
        <dbReference type="ARBA" id="ARBA00023306"/>
    </source>
</evidence>
<evidence type="ECO:0000313" key="4">
    <source>
        <dbReference type="EMBL" id="CAA2991335.1"/>
    </source>
</evidence>
<organism evidence="4 5">
    <name type="scientific">Olea europaea subsp. europaea</name>
    <dbReference type="NCBI Taxonomy" id="158383"/>
    <lineage>
        <taxon>Eukaryota</taxon>
        <taxon>Viridiplantae</taxon>
        <taxon>Streptophyta</taxon>
        <taxon>Embryophyta</taxon>
        <taxon>Tracheophyta</taxon>
        <taxon>Spermatophyta</taxon>
        <taxon>Magnoliopsida</taxon>
        <taxon>eudicotyledons</taxon>
        <taxon>Gunneridae</taxon>
        <taxon>Pentapetalae</taxon>
        <taxon>asterids</taxon>
        <taxon>lamiids</taxon>
        <taxon>Lamiales</taxon>
        <taxon>Oleaceae</taxon>
        <taxon>Oleeae</taxon>
        <taxon>Olea</taxon>
    </lineage>
</organism>
<dbReference type="Gramene" id="OE9A072618T1">
    <property type="protein sequence ID" value="OE9A072618C1"/>
    <property type="gene ID" value="OE9A072618"/>
</dbReference>
<sequence>MFEDSAQEDHRDKIPVDVESSDEGGVAALRSAAMDEFGQHSGDKRKAVGKRSKEKTKKFSSRDVLYSVDHATSASENIAAKIDHFIEAAVSNSKTCMSELLATGRLQKQTDLYFYTCKFLSQMANREVLNMQDNANDKFAWVEWSYEKYRQTQRGITLRIPLKAISTNPVGKDDEEEHAKTPTSADSRIPRMLACPPPPKKRKPSSRCHYAGVREFFNPPDLETVFQTLT</sequence>
<dbReference type="AlphaFoldDB" id="A0A8S0SHK7"/>
<keyword evidence="1" id="KW-0649">Protein kinase inhibitor</keyword>
<dbReference type="Proteomes" id="UP000594638">
    <property type="component" value="Unassembled WGS sequence"/>
</dbReference>
<evidence type="ECO:0000256" key="3">
    <source>
        <dbReference type="SAM" id="MobiDB-lite"/>
    </source>
</evidence>
<dbReference type="GO" id="GO:0004860">
    <property type="term" value="F:protein kinase inhibitor activity"/>
    <property type="evidence" value="ECO:0007669"/>
    <property type="project" value="UniProtKB-KW"/>
</dbReference>
<feature type="region of interest" description="Disordered" evidence="3">
    <location>
        <begin position="167"/>
        <end position="207"/>
    </location>
</feature>
<dbReference type="PANTHER" id="PTHR33142:SF48">
    <property type="entry name" value="CYCLIN-DEPENDENT PROTEIN KINASE INHIBITOR SMR15"/>
    <property type="match status" value="1"/>
</dbReference>
<dbReference type="InterPro" id="IPR040389">
    <property type="entry name" value="SMR"/>
</dbReference>
<proteinExistence type="predicted"/>
<comment type="caution">
    <text evidence="4">The sequence shown here is derived from an EMBL/GenBank/DDBJ whole genome shotgun (WGS) entry which is preliminary data.</text>
</comment>
<evidence type="ECO:0000256" key="1">
    <source>
        <dbReference type="ARBA" id="ARBA00023013"/>
    </source>
</evidence>
<feature type="region of interest" description="Disordered" evidence="3">
    <location>
        <begin position="1"/>
        <end position="55"/>
    </location>
</feature>
<accession>A0A8S0SHK7</accession>
<dbReference type="GO" id="GO:0032875">
    <property type="term" value="P:regulation of DNA endoreduplication"/>
    <property type="evidence" value="ECO:0007669"/>
    <property type="project" value="InterPro"/>
</dbReference>
<dbReference type="PANTHER" id="PTHR33142">
    <property type="entry name" value="CYCLIN-DEPENDENT PROTEIN KINASE INHIBITOR SMR13"/>
    <property type="match status" value="1"/>
</dbReference>
<dbReference type="OrthoDB" id="1302889at2759"/>
<protein>
    <submittedName>
        <fullName evidence="4">Uncharacterized protein</fullName>
    </submittedName>
</protein>
<feature type="compositionally biased region" description="Basic and acidic residues" evidence="3">
    <location>
        <begin position="7"/>
        <end position="16"/>
    </location>
</feature>
<dbReference type="EMBL" id="CACTIH010005425">
    <property type="protein sequence ID" value="CAA2991335.1"/>
    <property type="molecule type" value="Genomic_DNA"/>
</dbReference>
<keyword evidence="5" id="KW-1185">Reference proteome</keyword>
<gene>
    <name evidence="4" type="ORF">OLEA9_A072618</name>
</gene>
<evidence type="ECO:0000313" key="5">
    <source>
        <dbReference type="Proteomes" id="UP000594638"/>
    </source>
</evidence>
<feature type="compositionally biased region" description="Basic and acidic residues" evidence="3">
    <location>
        <begin position="37"/>
        <end position="46"/>
    </location>
</feature>
<keyword evidence="2" id="KW-0131">Cell cycle</keyword>